<sequence>MRVHWVPSFVLVVSTLIGCAASRPVERQPEEAPQHRFPPREALLELATEEVSDVPPRIKRVMVDRWELAGPFPDKVATLPREAANRWEELLAVQAKAKPGVLLATEDMHCVARESGRFYLAHGGWPTEDLEDFIHGRCGAAAYDVGTSWFTGEVPENVSDDELFRQWRPQLEKMLAELPAGGNQAAGVWYGRKKGQVVFIAATSLRRVLLEGVSQIPDASGNVRIRGELLVSTERMGALVNQGEFGFGRCEADPAIKLPRFSVTCTPAKTDTMAWLSIAVFPPGRFLGDGVVRVLLFPSGEAQKVYQRRPLEGQPAALTANGVDNVKAFLGLVNQVRQRAGIAPLHLEGRQSEVAGRVAPHYFRALSGNAPTMVADTIAMGMQAGWDVEGAVLEGTFGSAWVGSTEDLRLLLTRVLEMPQGRAALLDERSRALAVGLVSNSASGGVGTVYSTYAFVDEQEFSRAEKQLIGRLNKARTQKGAASALWGEAPPGANARIAQMLGKGQEKPAAALRYLLEETQKSLNRPLQGWVMETSSLDELTFPEPMLSASPVHVVVSIAHYHPRGEPWSRYVVMFVVSDEPEGQMAALSR</sequence>
<evidence type="ECO:0000313" key="1">
    <source>
        <dbReference type="EMBL" id="REG29378.1"/>
    </source>
</evidence>
<evidence type="ECO:0000313" key="2">
    <source>
        <dbReference type="Proteomes" id="UP000256345"/>
    </source>
</evidence>
<comment type="caution">
    <text evidence="1">The sequence shown here is derived from an EMBL/GenBank/DDBJ whole genome shotgun (WGS) entry which is preliminary data.</text>
</comment>
<dbReference type="EMBL" id="QUMU01000007">
    <property type="protein sequence ID" value="REG29378.1"/>
    <property type="molecule type" value="Genomic_DNA"/>
</dbReference>
<proteinExistence type="predicted"/>
<reference evidence="1 2" key="1">
    <citation type="submission" date="2018-08" db="EMBL/GenBank/DDBJ databases">
        <title>Genomic Encyclopedia of Archaeal and Bacterial Type Strains, Phase II (KMG-II): from individual species to whole genera.</title>
        <authorList>
            <person name="Goeker M."/>
        </authorList>
    </citation>
    <scope>NUCLEOTIDE SEQUENCE [LARGE SCALE GENOMIC DNA]</scope>
    <source>
        <strain evidence="1 2">DSM 2261</strain>
    </source>
</reference>
<dbReference type="PROSITE" id="PS51257">
    <property type="entry name" value="PROKAR_LIPOPROTEIN"/>
    <property type="match status" value="1"/>
</dbReference>
<accession>A0ABX9JXV7</accession>
<dbReference type="Proteomes" id="UP000256345">
    <property type="component" value="Unassembled WGS sequence"/>
</dbReference>
<keyword evidence="2" id="KW-1185">Reference proteome</keyword>
<organism evidence="1 2">
    <name type="scientific">Archangium gephyra</name>
    <dbReference type="NCBI Taxonomy" id="48"/>
    <lineage>
        <taxon>Bacteria</taxon>
        <taxon>Pseudomonadati</taxon>
        <taxon>Myxococcota</taxon>
        <taxon>Myxococcia</taxon>
        <taxon>Myxococcales</taxon>
        <taxon>Cystobacterineae</taxon>
        <taxon>Archangiaceae</taxon>
        <taxon>Archangium</taxon>
    </lineage>
</organism>
<evidence type="ECO:0008006" key="3">
    <source>
        <dbReference type="Google" id="ProtNLM"/>
    </source>
</evidence>
<gene>
    <name evidence="1" type="ORF">ATI61_10769</name>
</gene>
<name>A0ABX9JXV7_9BACT</name>
<protein>
    <recommendedName>
        <fullName evidence="3">Lipoprotein</fullName>
    </recommendedName>
</protein>